<organism evidence="2 3">
    <name type="scientific">Lophium mytilinum</name>
    <dbReference type="NCBI Taxonomy" id="390894"/>
    <lineage>
        <taxon>Eukaryota</taxon>
        <taxon>Fungi</taxon>
        <taxon>Dikarya</taxon>
        <taxon>Ascomycota</taxon>
        <taxon>Pezizomycotina</taxon>
        <taxon>Dothideomycetes</taxon>
        <taxon>Pleosporomycetidae</taxon>
        <taxon>Mytilinidiales</taxon>
        <taxon>Mytilinidiaceae</taxon>
        <taxon>Lophium</taxon>
    </lineage>
</organism>
<accession>A0A6A6QRZ6</accession>
<reference evidence="2" key="1">
    <citation type="journal article" date="2020" name="Stud. Mycol.">
        <title>101 Dothideomycetes genomes: a test case for predicting lifestyles and emergence of pathogens.</title>
        <authorList>
            <person name="Haridas S."/>
            <person name="Albert R."/>
            <person name="Binder M."/>
            <person name="Bloem J."/>
            <person name="Labutti K."/>
            <person name="Salamov A."/>
            <person name="Andreopoulos B."/>
            <person name="Baker S."/>
            <person name="Barry K."/>
            <person name="Bills G."/>
            <person name="Bluhm B."/>
            <person name="Cannon C."/>
            <person name="Castanera R."/>
            <person name="Culley D."/>
            <person name="Daum C."/>
            <person name="Ezra D."/>
            <person name="Gonzalez J."/>
            <person name="Henrissat B."/>
            <person name="Kuo A."/>
            <person name="Liang C."/>
            <person name="Lipzen A."/>
            <person name="Lutzoni F."/>
            <person name="Magnuson J."/>
            <person name="Mondo S."/>
            <person name="Nolan M."/>
            <person name="Ohm R."/>
            <person name="Pangilinan J."/>
            <person name="Park H.-J."/>
            <person name="Ramirez L."/>
            <person name="Alfaro M."/>
            <person name="Sun H."/>
            <person name="Tritt A."/>
            <person name="Yoshinaga Y."/>
            <person name="Zwiers L.-H."/>
            <person name="Turgeon B."/>
            <person name="Goodwin S."/>
            <person name="Spatafora J."/>
            <person name="Crous P."/>
            <person name="Grigoriev I."/>
        </authorList>
    </citation>
    <scope>NUCLEOTIDE SEQUENCE</scope>
    <source>
        <strain evidence="2">CBS 269.34</strain>
    </source>
</reference>
<dbReference type="EMBL" id="MU004189">
    <property type="protein sequence ID" value="KAF2495181.1"/>
    <property type="molecule type" value="Genomic_DNA"/>
</dbReference>
<feature type="compositionally biased region" description="Polar residues" evidence="1">
    <location>
        <begin position="97"/>
        <end position="106"/>
    </location>
</feature>
<feature type="compositionally biased region" description="Polar residues" evidence="1">
    <location>
        <begin position="11"/>
        <end position="21"/>
    </location>
</feature>
<feature type="region of interest" description="Disordered" evidence="1">
    <location>
        <begin position="1"/>
        <end position="53"/>
    </location>
</feature>
<evidence type="ECO:0000313" key="3">
    <source>
        <dbReference type="Proteomes" id="UP000799750"/>
    </source>
</evidence>
<feature type="region of interest" description="Disordered" evidence="1">
    <location>
        <begin position="80"/>
        <end position="108"/>
    </location>
</feature>
<protein>
    <submittedName>
        <fullName evidence="2">Uncharacterized protein</fullName>
    </submittedName>
</protein>
<keyword evidence="3" id="KW-1185">Reference proteome</keyword>
<feature type="compositionally biased region" description="Acidic residues" evidence="1">
    <location>
        <begin position="41"/>
        <end position="52"/>
    </location>
</feature>
<evidence type="ECO:0000256" key="1">
    <source>
        <dbReference type="SAM" id="MobiDB-lite"/>
    </source>
</evidence>
<evidence type="ECO:0000313" key="2">
    <source>
        <dbReference type="EMBL" id="KAF2495181.1"/>
    </source>
</evidence>
<feature type="compositionally biased region" description="Basic and acidic residues" evidence="1">
    <location>
        <begin position="123"/>
        <end position="139"/>
    </location>
</feature>
<feature type="region of interest" description="Disordered" evidence="1">
    <location>
        <begin position="121"/>
        <end position="149"/>
    </location>
</feature>
<name>A0A6A6QRZ6_9PEZI</name>
<feature type="region of interest" description="Disordered" evidence="1">
    <location>
        <begin position="163"/>
        <end position="215"/>
    </location>
</feature>
<sequence>MDRKILRSGLQEDNQNLQTVGESRRPFTAWRRGEDAAASVEGEEEDDVEDGDGTMGWAWAAAAIAGSSLSGSRRYWGRQATMSSKHQRGKNGRALTKTPSKTASKQQRVEGTIGLLQLSPQLHRPEPNRHAARRPRVENDGEQGQELDMAPRRLGRVGFAMCSSQRPQDGLTGLHLQPPSHITPQSPPLARPRRPLRAPPGPNRRRPQPKPHMERAPRLCGSLREARPASGAGQLQPHVQSRLCDASSTTAGGMRGLRGLLGLAVYALEVRETLMAPRFAPREAWQYSTYHPVSLSRALATDYCPLLQLLPRRLPLLSA</sequence>
<dbReference type="AlphaFoldDB" id="A0A6A6QRZ6"/>
<proteinExistence type="predicted"/>
<dbReference type="Proteomes" id="UP000799750">
    <property type="component" value="Unassembled WGS sequence"/>
</dbReference>
<gene>
    <name evidence="2" type="ORF">BU16DRAFT_609928</name>
</gene>